<reference evidence="2" key="2">
    <citation type="submission" date="2025-05" db="UniProtKB">
        <authorList>
            <consortium name="EnsemblMetazoa"/>
        </authorList>
    </citation>
    <scope>IDENTIFICATION</scope>
    <source>
        <strain evidence="2">Foshan</strain>
    </source>
</reference>
<proteinExistence type="predicted"/>
<protein>
    <submittedName>
        <fullName evidence="2">Uncharacterized protein</fullName>
    </submittedName>
</protein>
<feature type="region of interest" description="Disordered" evidence="1">
    <location>
        <begin position="130"/>
        <end position="154"/>
    </location>
</feature>
<accession>A0ABM1YEY3</accession>
<name>A0ABM1YEY3_AEDAL</name>
<evidence type="ECO:0000313" key="3">
    <source>
        <dbReference type="Proteomes" id="UP000069940"/>
    </source>
</evidence>
<dbReference type="GeneID" id="109422860"/>
<sequence>MVPQHNHDLHLVVSQSGAEMMDTGAVQVEIANNSGVPLTSLLVDATLLQQQQQQLVNGQTVTMVQQQQQLIPPVLFGSQMVDKNSSTPYTDATQVSNPYGGWRKRITDQTRPAQTTDYLSRGWRFAYAPWPDRTRPGRTTHRKEPDPLHFSPVG</sequence>
<organism evidence="2 3">
    <name type="scientific">Aedes albopictus</name>
    <name type="common">Asian tiger mosquito</name>
    <name type="synonym">Stegomyia albopicta</name>
    <dbReference type="NCBI Taxonomy" id="7160"/>
    <lineage>
        <taxon>Eukaryota</taxon>
        <taxon>Metazoa</taxon>
        <taxon>Ecdysozoa</taxon>
        <taxon>Arthropoda</taxon>
        <taxon>Hexapoda</taxon>
        <taxon>Insecta</taxon>
        <taxon>Pterygota</taxon>
        <taxon>Neoptera</taxon>
        <taxon>Endopterygota</taxon>
        <taxon>Diptera</taxon>
        <taxon>Nematocera</taxon>
        <taxon>Culicoidea</taxon>
        <taxon>Culicidae</taxon>
        <taxon>Culicinae</taxon>
        <taxon>Aedini</taxon>
        <taxon>Aedes</taxon>
        <taxon>Stegomyia</taxon>
    </lineage>
</organism>
<reference evidence="3" key="1">
    <citation type="journal article" date="2015" name="Proc. Natl. Acad. Sci. U.S.A.">
        <title>Genome sequence of the Asian Tiger mosquito, Aedes albopictus, reveals insights into its biology, genetics, and evolution.</title>
        <authorList>
            <person name="Chen X.G."/>
            <person name="Jiang X."/>
            <person name="Gu J."/>
            <person name="Xu M."/>
            <person name="Wu Y."/>
            <person name="Deng Y."/>
            <person name="Zhang C."/>
            <person name="Bonizzoni M."/>
            <person name="Dermauw W."/>
            <person name="Vontas J."/>
            <person name="Armbruster P."/>
            <person name="Huang X."/>
            <person name="Yang Y."/>
            <person name="Zhang H."/>
            <person name="He W."/>
            <person name="Peng H."/>
            <person name="Liu Y."/>
            <person name="Wu K."/>
            <person name="Chen J."/>
            <person name="Lirakis M."/>
            <person name="Topalis P."/>
            <person name="Van Leeuwen T."/>
            <person name="Hall A.B."/>
            <person name="Jiang X."/>
            <person name="Thorpe C."/>
            <person name="Mueller R.L."/>
            <person name="Sun C."/>
            <person name="Waterhouse R.M."/>
            <person name="Yan G."/>
            <person name="Tu Z.J."/>
            <person name="Fang X."/>
            <person name="James A.A."/>
        </authorList>
    </citation>
    <scope>NUCLEOTIDE SEQUENCE [LARGE SCALE GENOMIC DNA]</scope>
    <source>
        <strain evidence="3">Foshan</strain>
    </source>
</reference>
<dbReference type="Proteomes" id="UP000069940">
    <property type="component" value="Unassembled WGS sequence"/>
</dbReference>
<evidence type="ECO:0000256" key="1">
    <source>
        <dbReference type="SAM" id="MobiDB-lite"/>
    </source>
</evidence>
<evidence type="ECO:0000313" key="2">
    <source>
        <dbReference type="EnsemblMetazoa" id="AALFPA23_008554.P11564"/>
    </source>
</evidence>
<keyword evidence="3" id="KW-1185">Reference proteome</keyword>
<dbReference type="RefSeq" id="XP_062708911.1">
    <property type="nucleotide sequence ID" value="XM_062852927.1"/>
</dbReference>
<dbReference type="EnsemblMetazoa" id="AALFPA23_008554.R11564">
    <property type="protein sequence ID" value="AALFPA23_008554.P11564"/>
    <property type="gene ID" value="AALFPA23_008554"/>
</dbReference>